<dbReference type="InterPro" id="IPR051264">
    <property type="entry name" value="FAD-oxidored/transferase_4"/>
</dbReference>
<comment type="catalytic activity">
    <reaction evidence="7">
        <text>(R)-lactate + 2 Fe(III)-[cytochrome c] = 2 Fe(II)-[cytochrome c] + pyruvate + 2 H(+)</text>
        <dbReference type="Rhea" id="RHEA:13521"/>
        <dbReference type="Rhea" id="RHEA-COMP:10350"/>
        <dbReference type="Rhea" id="RHEA-COMP:14399"/>
        <dbReference type="ChEBI" id="CHEBI:15361"/>
        <dbReference type="ChEBI" id="CHEBI:15378"/>
        <dbReference type="ChEBI" id="CHEBI:16004"/>
        <dbReference type="ChEBI" id="CHEBI:29033"/>
        <dbReference type="ChEBI" id="CHEBI:29034"/>
        <dbReference type="EC" id="1.1.2.4"/>
    </reaction>
</comment>
<dbReference type="Gene3D" id="1.10.45.10">
    <property type="entry name" value="Vanillyl-alcohol Oxidase, Chain A, domain 4"/>
    <property type="match status" value="1"/>
</dbReference>
<dbReference type="InterPro" id="IPR016164">
    <property type="entry name" value="FAD-linked_Oxase-like_C"/>
</dbReference>
<evidence type="ECO:0000313" key="9">
    <source>
        <dbReference type="EMBL" id="ORX46305.1"/>
    </source>
</evidence>
<name>A0A1X2G6H1_9FUNG</name>
<protein>
    <recommendedName>
        <fullName evidence="6">D-lactate dehydrogenase (cytochrome)</fullName>
        <ecNumber evidence="6">1.1.2.4</ecNumber>
    </recommendedName>
</protein>
<dbReference type="STRING" id="101127.A0A1X2G6H1"/>
<dbReference type="Gene3D" id="3.30.43.10">
    <property type="entry name" value="Uridine Diphospho-n-acetylenolpyruvylglucosamine Reductase, domain 2"/>
    <property type="match status" value="1"/>
</dbReference>
<keyword evidence="3" id="KW-0285">Flavoprotein</keyword>
<feature type="domain" description="FAD-binding PCMH-type" evidence="8">
    <location>
        <begin position="67"/>
        <end position="246"/>
    </location>
</feature>
<dbReference type="GO" id="GO:0005739">
    <property type="term" value="C:mitochondrion"/>
    <property type="evidence" value="ECO:0007669"/>
    <property type="project" value="TreeGrafter"/>
</dbReference>
<keyword evidence="10" id="KW-1185">Reference proteome</keyword>
<dbReference type="OrthoDB" id="5332616at2759"/>
<accession>A0A1X2G6H1</accession>
<dbReference type="AlphaFoldDB" id="A0A1X2G6H1"/>
<evidence type="ECO:0000313" key="10">
    <source>
        <dbReference type="Proteomes" id="UP000242146"/>
    </source>
</evidence>
<evidence type="ECO:0000256" key="6">
    <source>
        <dbReference type="ARBA" id="ARBA00038897"/>
    </source>
</evidence>
<dbReference type="PANTHER" id="PTHR43716:SF1">
    <property type="entry name" value="D-2-HYDROXYGLUTARATE DEHYDROGENASE, MITOCHONDRIAL"/>
    <property type="match status" value="1"/>
</dbReference>
<dbReference type="PROSITE" id="PS51387">
    <property type="entry name" value="FAD_PCMH"/>
    <property type="match status" value="1"/>
</dbReference>
<dbReference type="Proteomes" id="UP000242146">
    <property type="component" value="Unassembled WGS sequence"/>
</dbReference>
<keyword evidence="4" id="KW-0274">FAD</keyword>
<dbReference type="InterPro" id="IPR016171">
    <property type="entry name" value="Vanillyl_alc_oxidase_C-sub2"/>
</dbReference>
<sequence length="501" mass="55924">MVLRRFSSVTRPVSLTVEKFPGYNRNHRFKKLTDDDVSYFESIVGKRGYICNVDELSPYNIDWMNKFRGQSPLVLLPRNTQQISDILQYCNEQKLAVVPQGGNTSLAGGSVPIFDEIILSMRHMNRIRSFDNVSGILTADAGCILEVLDNWLAEKGYMMPLDLAAKGSCQIGGNIATNAGGLRLLRYGSLHGSVLGLEVVLPNGTVLNNMSTLRKDNTGFDLKQLFIGSEGTIGIITGVSILTPLRSKAVNVAMLGLNSFEDVQDAFKHARLELSEILSAFEFWDNQSFQIYKKHFPYKDIMTKDYPFYILIETSGSNKRHDDEKLTDYLGQMMNNGIAQDGVVAQDQKQIKDLWDVRDGLTGALGKEPAVYKYDISIPVANIWHCAQDMRHHLCMGGVFGEKDSPVTDVVAYGHIGDGNVHLNIVTKDLDTRVSDLIEPYLFEWVAKHQGSISAEHGLGVAKNEFLGYSKTPEMIELMKTLKNILDPNGILNPYKYLPQT</sequence>
<dbReference type="InterPro" id="IPR016169">
    <property type="entry name" value="FAD-bd_PCMH_sub2"/>
</dbReference>
<dbReference type="InterPro" id="IPR006094">
    <property type="entry name" value="Oxid_FAD_bind_N"/>
</dbReference>
<dbReference type="PANTHER" id="PTHR43716">
    <property type="entry name" value="D-2-HYDROXYGLUTARATE DEHYDROGENASE, MITOCHONDRIAL"/>
    <property type="match status" value="1"/>
</dbReference>
<dbReference type="FunFam" id="3.30.70.2190:FF:000001">
    <property type="entry name" value="D-2-hydroxyglutarate dehydrogenase mitochondrial"/>
    <property type="match status" value="1"/>
</dbReference>
<keyword evidence="5" id="KW-0560">Oxidoreductase</keyword>
<dbReference type="EC" id="1.1.2.4" evidence="6"/>
<comment type="cofactor">
    <cofactor evidence="1">
        <name>FAD</name>
        <dbReference type="ChEBI" id="CHEBI:57692"/>
    </cofactor>
</comment>
<evidence type="ECO:0000256" key="1">
    <source>
        <dbReference type="ARBA" id="ARBA00001974"/>
    </source>
</evidence>
<dbReference type="InterPro" id="IPR004113">
    <property type="entry name" value="FAD-bd_oxidored_4_C"/>
</dbReference>
<dbReference type="Gene3D" id="3.30.70.2190">
    <property type="match status" value="1"/>
</dbReference>
<evidence type="ECO:0000259" key="8">
    <source>
        <dbReference type="PROSITE" id="PS51387"/>
    </source>
</evidence>
<evidence type="ECO:0000256" key="5">
    <source>
        <dbReference type="ARBA" id="ARBA00023002"/>
    </source>
</evidence>
<dbReference type="FunFam" id="3.30.43.10:FF:000002">
    <property type="entry name" value="D-2-hydroxyglutarate dehydrogenase, mitochondrial"/>
    <property type="match status" value="1"/>
</dbReference>
<dbReference type="Pfam" id="PF02913">
    <property type="entry name" value="FAD-oxidase_C"/>
    <property type="match status" value="1"/>
</dbReference>
<dbReference type="InterPro" id="IPR016167">
    <property type="entry name" value="FAD-bd_PCMH_sub1"/>
</dbReference>
<dbReference type="Gene3D" id="3.30.70.2740">
    <property type="match status" value="1"/>
</dbReference>
<dbReference type="FunFam" id="1.10.45.10:FF:000001">
    <property type="entry name" value="D-lactate dehydrogenase mitochondrial"/>
    <property type="match status" value="1"/>
</dbReference>
<comment type="similarity">
    <text evidence="2">Belongs to the FAD-binding oxidoreductase/transferase type 4 family.</text>
</comment>
<proteinExistence type="inferred from homology"/>
<dbReference type="SUPFAM" id="SSF55103">
    <property type="entry name" value="FAD-linked oxidases, C-terminal domain"/>
    <property type="match status" value="1"/>
</dbReference>
<dbReference type="InterPro" id="IPR036318">
    <property type="entry name" value="FAD-bd_PCMH-like_sf"/>
</dbReference>
<dbReference type="Gene3D" id="3.30.465.10">
    <property type="match status" value="1"/>
</dbReference>
<dbReference type="EMBL" id="MCGT01000038">
    <property type="protein sequence ID" value="ORX46305.1"/>
    <property type="molecule type" value="Genomic_DNA"/>
</dbReference>
<evidence type="ECO:0000256" key="2">
    <source>
        <dbReference type="ARBA" id="ARBA00008000"/>
    </source>
</evidence>
<dbReference type="FunFam" id="3.30.465.10:FF:000001">
    <property type="entry name" value="D-2-hydroxyglutarate dehydrogenase, mitochondrial"/>
    <property type="match status" value="1"/>
</dbReference>
<evidence type="ECO:0000256" key="3">
    <source>
        <dbReference type="ARBA" id="ARBA00022630"/>
    </source>
</evidence>
<dbReference type="SUPFAM" id="SSF56176">
    <property type="entry name" value="FAD-binding/transporter-associated domain-like"/>
    <property type="match status" value="1"/>
</dbReference>
<comment type="caution">
    <text evidence="9">The sequence shown here is derived from an EMBL/GenBank/DDBJ whole genome shotgun (WGS) entry which is preliminary data.</text>
</comment>
<gene>
    <name evidence="9" type="ORF">DM01DRAFT_355558</name>
</gene>
<reference evidence="9 10" key="1">
    <citation type="submission" date="2016-07" db="EMBL/GenBank/DDBJ databases">
        <title>Pervasive Adenine N6-methylation of Active Genes in Fungi.</title>
        <authorList>
            <consortium name="DOE Joint Genome Institute"/>
            <person name="Mondo S.J."/>
            <person name="Dannebaum R.O."/>
            <person name="Kuo R.C."/>
            <person name="Labutti K."/>
            <person name="Haridas S."/>
            <person name="Kuo A."/>
            <person name="Salamov A."/>
            <person name="Ahrendt S.R."/>
            <person name="Lipzen A."/>
            <person name="Sullivan W."/>
            <person name="Andreopoulos W.B."/>
            <person name="Clum A."/>
            <person name="Lindquist E."/>
            <person name="Daum C."/>
            <person name="Ramamoorthy G.K."/>
            <person name="Gryganskyi A."/>
            <person name="Culley D."/>
            <person name="Magnuson J.K."/>
            <person name="James T.Y."/>
            <person name="O'Malley M.A."/>
            <person name="Stajich J.E."/>
            <person name="Spatafora J.W."/>
            <person name="Visel A."/>
            <person name="Grigoriev I.V."/>
        </authorList>
    </citation>
    <scope>NUCLEOTIDE SEQUENCE [LARGE SCALE GENOMIC DNA]</scope>
    <source>
        <strain evidence="9 10">NRRL 3301</strain>
    </source>
</reference>
<evidence type="ECO:0000256" key="7">
    <source>
        <dbReference type="ARBA" id="ARBA00051436"/>
    </source>
</evidence>
<dbReference type="InterPro" id="IPR016166">
    <property type="entry name" value="FAD-bd_PCMH"/>
</dbReference>
<organism evidence="9 10">
    <name type="scientific">Hesseltinella vesiculosa</name>
    <dbReference type="NCBI Taxonomy" id="101127"/>
    <lineage>
        <taxon>Eukaryota</taxon>
        <taxon>Fungi</taxon>
        <taxon>Fungi incertae sedis</taxon>
        <taxon>Mucoromycota</taxon>
        <taxon>Mucoromycotina</taxon>
        <taxon>Mucoromycetes</taxon>
        <taxon>Mucorales</taxon>
        <taxon>Cunninghamellaceae</taxon>
        <taxon>Hesseltinella</taxon>
    </lineage>
</organism>
<dbReference type="Pfam" id="PF01565">
    <property type="entry name" value="FAD_binding_4"/>
    <property type="match status" value="1"/>
</dbReference>
<evidence type="ECO:0000256" key="4">
    <source>
        <dbReference type="ARBA" id="ARBA00022827"/>
    </source>
</evidence>
<dbReference type="GO" id="GO:0071949">
    <property type="term" value="F:FAD binding"/>
    <property type="evidence" value="ECO:0007669"/>
    <property type="project" value="InterPro"/>
</dbReference>
<dbReference type="GO" id="GO:0004458">
    <property type="term" value="F:D-lactate dehydrogenase (cytochrome) activity"/>
    <property type="evidence" value="ECO:0007669"/>
    <property type="project" value="UniProtKB-EC"/>
</dbReference>